<dbReference type="EMBL" id="UINC01038277">
    <property type="protein sequence ID" value="SVB35061.1"/>
    <property type="molecule type" value="Genomic_DNA"/>
</dbReference>
<evidence type="ECO:0000313" key="1">
    <source>
        <dbReference type="EMBL" id="SVB35061.1"/>
    </source>
</evidence>
<gene>
    <name evidence="1" type="ORF">METZ01_LOCUS187915</name>
</gene>
<proteinExistence type="predicted"/>
<accession>A0A382DBJ4</accession>
<sequence>MVRSYPFGVRLSALNGSISNSPRSIADKMASSDKTVISFLLFPSGISQPYR</sequence>
<organism evidence="1">
    <name type="scientific">marine metagenome</name>
    <dbReference type="NCBI Taxonomy" id="408172"/>
    <lineage>
        <taxon>unclassified sequences</taxon>
        <taxon>metagenomes</taxon>
        <taxon>ecological metagenomes</taxon>
    </lineage>
</organism>
<feature type="non-terminal residue" evidence="1">
    <location>
        <position position="51"/>
    </location>
</feature>
<dbReference type="AlphaFoldDB" id="A0A382DBJ4"/>
<protein>
    <submittedName>
        <fullName evidence="1">Uncharacterized protein</fullName>
    </submittedName>
</protein>
<name>A0A382DBJ4_9ZZZZ</name>
<reference evidence="1" key="1">
    <citation type="submission" date="2018-05" db="EMBL/GenBank/DDBJ databases">
        <authorList>
            <person name="Lanie J.A."/>
            <person name="Ng W.-L."/>
            <person name="Kazmierczak K.M."/>
            <person name="Andrzejewski T.M."/>
            <person name="Davidsen T.M."/>
            <person name="Wayne K.J."/>
            <person name="Tettelin H."/>
            <person name="Glass J.I."/>
            <person name="Rusch D."/>
            <person name="Podicherti R."/>
            <person name="Tsui H.-C.T."/>
            <person name="Winkler M.E."/>
        </authorList>
    </citation>
    <scope>NUCLEOTIDE SEQUENCE</scope>
</reference>